<dbReference type="Pfam" id="PF11701">
    <property type="entry name" value="UNC45-central"/>
    <property type="match status" value="1"/>
</dbReference>
<proteinExistence type="predicted"/>
<dbReference type="EMBL" id="VIIS01002146">
    <property type="protein sequence ID" value="KAF0288014.1"/>
    <property type="molecule type" value="Genomic_DNA"/>
</dbReference>
<dbReference type="InterPro" id="IPR024660">
    <property type="entry name" value="UCS_central_dom"/>
</dbReference>
<reference evidence="4 5" key="1">
    <citation type="submission" date="2019-07" db="EMBL/GenBank/DDBJ databases">
        <title>Draft genome assembly of a fouling barnacle, Amphibalanus amphitrite (Darwin, 1854): The first reference genome for Thecostraca.</title>
        <authorList>
            <person name="Kim W."/>
        </authorList>
    </citation>
    <scope>NUCLEOTIDE SEQUENCE [LARGE SCALE GENOMIC DNA]</scope>
    <source>
        <strain evidence="4">SNU_AA5</strain>
        <tissue evidence="4">Soma without cirri and trophi</tissue>
    </source>
</reference>
<dbReference type="InterPro" id="IPR011989">
    <property type="entry name" value="ARM-like"/>
</dbReference>
<keyword evidence="2" id="KW-0963">Cytoplasm</keyword>
<dbReference type="PANTHER" id="PTHR45994:SF1">
    <property type="entry name" value="FI21225P1"/>
    <property type="match status" value="1"/>
</dbReference>
<evidence type="ECO:0000313" key="4">
    <source>
        <dbReference type="EMBL" id="KAF0288014.1"/>
    </source>
</evidence>
<accession>A0A6A4V8Z5</accession>
<evidence type="ECO:0000256" key="1">
    <source>
        <dbReference type="ARBA" id="ARBA00004496"/>
    </source>
</evidence>
<dbReference type="Proteomes" id="UP000440578">
    <property type="component" value="Unassembled WGS sequence"/>
</dbReference>
<dbReference type="PANTHER" id="PTHR45994">
    <property type="entry name" value="FI21225P1"/>
    <property type="match status" value="1"/>
</dbReference>
<organism evidence="4 5">
    <name type="scientific">Amphibalanus amphitrite</name>
    <name type="common">Striped barnacle</name>
    <name type="synonym">Balanus amphitrite</name>
    <dbReference type="NCBI Taxonomy" id="1232801"/>
    <lineage>
        <taxon>Eukaryota</taxon>
        <taxon>Metazoa</taxon>
        <taxon>Ecdysozoa</taxon>
        <taxon>Arthropoda</taxon>
        <taxon>Crustacea</taxon>
        <taxon>Multicrustacea</taxon>
        <taxon>Cirripedia</taxon>
        <taxon>Thoracica</taxon>
        <taxon>Thoracicalcarea</taxon>
        <taxon>Balanomorpha</taxon>
        <taxon>Balanoidea</taxon>
        <taxon>Balanidae</taxon>
        <taxon>Amphibalaninae</taxon>
        <taxon>Amphibalanus</taxon>
    </lineage>
</organism>
<gene>
    <name evidence="4" type="primary">unc45b_0</name>
    <name evidence="4" type="ORF">FJT64_013585</name>
</gene>
<evidence type="ECO:0000313" key="5">
    <source>
        <dbReference type="Proteomes" id="UP000440578"/>
    </source>
</evidence>
<evidence type="ECO:0000256" key="2">
    <source>
        <dbReference type="ARBA" id="ARBA00022490"/>
    </source>
</evidence>
<feature type="domain" description="UNC-45/Cro1/She4 central" evidence="3">
    <location>
        <begin position="127"/>
        <end position="312"/>
    </location>
</feature>
<dbReference type="AlphaFoldDB" id="A0A6A4V8Z5"/>
<comment type="caution">
    <text evidence="4">The sequence shown here is derived from an EMBL/GenBank/DDBJ whole genome shotgun (WGS) entry which is preliminary data.</text>
</comment>
<name>A0A6A4V8Z5_AMPAM</name>
<dbReference type="Gene3D" id="1.25.10.10">
    <property type="entry name" value="Leucine-rich Repeat Variant"/>
    <property type="match status" value="2"/>
</dbReference>
<comment type="subcellular location">
    <subcellularLocation>
        <location evidence="1">Cytoplasm</location>
    </subcellularLocation>
</comment>
<evidence type="ECO:0000259" key="3">
    <source>
        <dbReference type="Pfam" id="PF11701"/>
    </source>
</evidence>
<dbReference type="SUPFAM" id="SSF48371">
    <property type="entry name" value="ARM repeat"/>
    <property type="match status" value="1"/>
</dbReference>
<keyword evidence="5" id="KW-1185">Reference proteome</keyword>
<dbReference type="GO" id="GO:0005737">
    <property type="term" value="C:cytoplasm"/>
    <property type="evidence" value="ECO:0007669"/>
    <property type="project" value="UniProtKB-SubCell"/>
</dbReference>
<dbReference type="GO" id="GO:0051879">
    <property type="term" value="F:Hsp90 protein binding"/>
    <property type="evidence" value="ECO:0007669"/>
    <property type="project" value="TreeGrafter"/>
</dbReference>
<protein>
    <submittedName>
        <fullName evidence="4">Protein unc-45 B</fullName>
    </submittedName>
</protein>
<dbReference type="OrthoDB" id="199930at2759"/>
<sequence length="397" mass="43718">MAEGVHLKIMQLLKSETNHEVELSCIRALGQLCLNSDTRSRQVLRDLGVPWLVELLNSNDGDRVNSAQYLLQVILSALAGMDVKGEKRANADLLRANKRQVDSVMAVLTVTTNSSAMSARGRDAVIELLLKNCPYMALNWTENVLQSGGIQRLMEVASEMDGYRHESSMNITASTRTTVAVCLSKLYEDMYHDQAKQRFADAVEDFVKSKLVTPDIEGKVRVTSAITCLLLGPIDLGNKMLAKEGILEMMLVMANTDDLLQQRVACEALIAAASKKDKCKSILTQGVDILKRLYQSKNDSIRVRALVGLCKVGSLGGTDALVRPFADGSTMKLAEACRRFLVNPAKDKDLRKWATEGLSYLTLDAEVKEKLIEDRPALHAMLELAKVGRHCRPDGAV</sequence>
<dbReference type="InterPro" id="IPR016024">
    <property type="entry name" value="ARM-type_fold"/>
</dbReference>